<feature type="coiled-coil region" evidence="1">
    <location>
        <begin position="183"/>
        <end position="376"/>
    </location>
</feature>
<proteinExistence type="predicted"/>
<organism evidence="3">
    <name type="scientific">Ostreococcus tauri</name>
    <name type="common">Marine green alga</name>
    <dbReference type="NCBI Taxonomy" id="70448"/>
    <lineage>
        <taxon>Eukaryota</taxon>
        <taxon>Viridiplantae</taxon>
        <taxon>Chlorophyta</taxon>
        <taxon>Mamiellophyceae</taxon>
        <taxon>Mamiellales</taxon>
        <taxon>Bathycoccaceae</taxon>
        <taxon>Ostreococcus</taxon>
    </lineage>
</organism>
<sequence length="564" mass="64144">MTPSERTVESATDEQTRAAAFRARVEAQCEAVRDEARRATEKAKELFERYESSGATASEERATQMETRPEAPPATPVERSGVARSMSADAEELVRALLQSRREREEQETTAERVGSDNDVASPDPLNYGFEQAQLRAELEKVRGEVIVERLKLEALKRETKDALTARVVVTSNDEDKDVENKINSTRTRLSLLEDEEARLAENLEYQRKNSACVRKACQEEEKRLRKHLDEVRAEVENETAHMQKLKSDTQVAANILEEHESYIEKVRSELEELERAVESKSAMLRELDGDQSTLEQELEEVRAQLDQQRELGKQLLEQEQQARDTAEKATEALKTEVEQLKEEKIRCEADIEKSQEALAEAVQLLQLAKETAEREMSWNMMNAMTPQSSCQVSRLRSDIFDSAHNTPHESPIMDVRGRRLFDDSPTPASEEEKAYYRLMMIEKAAKDADVRRAASETAAQNAEIRLRRMVDFMNRVGRSPSSTACSTPSRPASPLCMDYPIYQCSQTASVINSLESLRTQLNFRAKQSDAQSEQKASWRAASTPREELRSKLDQLVAEIRRAR</sequence>
<evidence type="ECO:0000313" key="3">
    <source>
        <dbReference type="EMBL" id="OUS42666.1"/>
    </source>
</evidence>
<dbReference type="AlphaFoldDB" id="A0A1Y5HZE6"/>
<accession>A0A1Y5HZE6</accession>
<evidence type="ECO:0000256" key="1">
    <source>
        <dbReference type="SAM" id="Coils"/>
    </source>
</evidence>
<protein>
    <submittedName>
        <fullName evidence="3">Myosin class II heavy chain</fullName>
    </submittedName>
</protein>
<reference evidence="3" key="1">
    <citation type="submission" date="2017-04" db="EMBL/GenBank/DDBJ databases">
        <title>Population genomics of picophytoplankton unveils novel chromosome hypervariability.</title>
        <authorList>
            <consortium name="DOE Joint Genome Institute"/>
            <person name="Blanc-Mathieu R."/>
            <person name="Krasovec M."/>
            <person name="Hebrard M."/>
            <person name="Yau S."/>
            <person name="Desgranges E."/>
            <person name="Martin J."/>
            <person name="Schackwitz W."/>
            <person name="Kuo A."/>
            <person name="Salin G."/>
            <person name="Donnadieu C."/>
            <person name="Desdevises Y."/>
            <person name="Sanchez-Ferandin S."/>
            <person name="Moreau H."/>
            <person name="Rivals E."/>
            <person name="Grigoriev I.V."/>
            <person name="Grimsley N."/>
            <person name="Eyre-Walker A."/>
            <person name="Piganeau G."/>
        </authorList>
    </citation>
    <scope>NUCLEOTIDE SEQUENCE [LARGE SCALE GENOMIC DNA]</scope>
    <source>
        <strain evidence="3">RCC 1115</strain>
    </source>
</reference>
<name>A0A1Y5HZE6_OSTTA</name>
<feature type="region of interest" description="Disordered" evidence="2">
    <location>
        <begin position="47"/>
        <end position="124"/>
    </location>
</feature>
<feature type="compositionally biased region" description="Basic and acidic residues" evidence="2">
    <location>
        <begin position="100"/>
        <end position="116"/>
    </location>
</feature>
<gene>
    <name evidence="3" type="ORF">BE221DRAFT_187385</name>
</gene>
<dbReference type="EMBL" id="KZ155838">
    <property type="protein sequence ID" value="OUS42666.1"/>
    <property type="molecule type" value="Genomic_DNA"/>
</dbReference>
<evidence type="ECO:0000256" key="2">
    <source>
        <dbReference type="SAM" id="MobiDB-lite"/>
    </source>
</evidence>
<feature type="compositionally biased region" description="Basic and acidic residues" evidence="2">
    <location>
        <begin position="58"/>
        <end position="69"/>
    </location>
</feature>
<dbReference type="Proteomes" id="UP000195557">
    <property type="component" value="Unassembled WGS sequence"/>
</dbReference>
<keyword evidence="1" id="KW-0175">Coiled coil</keyword>